<keyword evidence="1" id="KW-0472">Membrane</keyword>
<feature type="transmembrane region" description="Helical" evidence="1">
    <location>
        <begin position="12"/>
        <end position="31"/>
    </location>
</feature>
<dbReference type="Proteomes" id="UP000192505">
    <property type="component" value="Unassembled WGS sequence"/>
</dbReference>
<evidence type="ECO:0008006" key="4">
    <source>
        <dbReference type="Google" id="ProtNLM"/>
    </source>
</evidence>
<proteinExistence type="predicted"/>
<organism evidence="2 3">
    <name type="scientific">Rhodoferax ferrireducens</name>
    <dbReference type="NCBI Taxonomy" id="192843"/>
    <lineage>
        <taxon>Bacteria</taxon>
        <taxon>Pseudomonadati</taxon>
        <taxon>Pseudomonadota</taxon>
        <taxon>Betaproteobacteria</taxon>
        <taxon>Burkholderiales</taxon>
        <taxon>Comamonadaceae</taxon>
        <taxon>Rhodoferax</taxon>
    </lineage>
</organism>
<name>A0A1W9KZM1_9BURK</name>
<keyword evidence="1" id="KW-0812">Transmembrane</keyword>
<comment type="caution">
    <text evidence="2">The sequence shown here is derived from an EMBL/GenBank/DDBJ whole genome shotgun (WGS) entry which is preliminary data.</text>
</comment>
<sequence>MDCLEGETMEPMTIFAISGGVLSTVMVYVAMKVSHFGESQALSDKLLKADTDLANAKKTLQGYTHYAGCLEASRQTAADLLKAPVLTLTREYTQVEALSKDKYKLRVDATVVAKYAVEFAFALDVSPAGLALSELANGVALKITRPTLVDEPKVRLVSSQVISSVDLPDKPQVLADLQAQFAQQSRLYGTALSAEDSVRNLCKLKALEAVRDALARQPGVRHVPAVFVELR</sequence>
<evidence type="ECO:0000313" key="3">
    <source>
        <dbReference type="Proteomes" id="UP000192505"/>
    </source>
</evidence>
<evidence type="ECO:0000313" key="2">
    <source>
        <dbReference type="EMBL" id="OQW89808.1"/>
    </source>
</evidence>
<dbReference type="AlphaFoldDB" id="A0A1W9KZM1"/>
<keyword evidence="1" id="KW-1133">Transmembrane helix</keyword>
<accession>A0A1W9KZM1</accession>
<gene>
    <name evidence="2" type="ORF">BWK72_00730</name>
</gene>
<evidence type="ECO:0000256" key="1">
    <source>
        <dbReference type="SAM" id="Phobius"/>
    </source>
</evidence>
<protein>
    <recommendedName>
        <fullName evidence="4">DUF4230 domain-containing protein</fullName>
    </recommendedName>
</protein>
<reference evidence="2 3" key="1">
    <citation type="submission" date="2017-01" db="EMBL/GenBank/DDBJ databases">
        <title>Novel large sulfur bacteria in the metagenomes of groundwater-fed chemosynthetic microbial mats in the Lake Huron basin.</title>
        <authorList>
            <person name="Sharrar A.M."/>
            <person name="Flood B.E."/>
            <person name="Bailey J.V."/>
            <person name="Jones D.S."/>
            <person name="Biddanda B."/>
            <person name="Ruberg S.A."/>
            <person name="Marcus D.N."/>
            <person name="Dick G.J."/>
        </authorList>
    </citation>
    <scope>NUCLEOTIDE SEQUENCE [LARGE SCALE GENOMIC DNA]</scope>
    <source>
        <strain evidence="2">A7</strain>
    </source>
</reference>
<dbReference type="EMBL" id="MTEI01000001">
    <property type="protein sequence ID" value="OQW89808.1"/>
    <property type="molecule type" value="Genomic_DNA"/>
</dbReference>